<dbReference type="Proteomes" id="UP000308489">
    <property type="component" value="Chromosome 1"/>
</dbReference>
<dbReference type="Pfam" id="PF02589">
    <property type="entry name" value="LUD_dom"/>
    <property type="match status" value="1"/>
</dbReference>
<evidence type="ECO:0000313" key="3">
    <source>
        <dbReference type="Proteomes" id="UP000308489"/>
    </source>
</evidence>
<evidence type="ECO:0000313" key="2">
    <source>
        <dbReference type="EMBL" id="VTQ82057.1"/>
    </source>
</evidence>
<evidence type="ECO:0000259" key="1">
    <source>
        <dbReference type="Pfam" id="PF02589"/>
    </source>
</evidence>
<dbReference type="InterPro" id="IPR024185">
    <property type="entry name" value="FTHF_cligase-like_sf"/>
</dbReference>
<dbReference type="PIRSF" id="PIRSF020269">
    <property type="entry name" value="DUF1121"/>
    <property type="match status" value="1"/>
</dbReference>
<protein>
    <submittedName>
        <fullName evidence="2">Transcriptional regulators of sugar metabolism</fullName>
    </submittedName>
</protein>
<dbReference type="PANTHER" id="PTHR36179">
    <property type="entry name" value="LUD_DOM DOMAIN-CONTAINING PROTEIN"/>
    <property type="match status" value="1"/>
</dbReference>
<dbReference type="PANTHER" id="PTHR36179:SF2">
    <property type="entry name" value="LUD DOMAIN-CONTAINING PROTEIN"/>
    <property type="match status" value="1"/>
</dbReference>
<dbReference type="InterPro" id="IPR003741">
    <property type="entry name" value="LUD_dom"/>
</dbReference>
<gene>
    <name evidence="2" type="ORF">NCTC503_00114</name>
</gene>
<dbReference type="SUPFAM" id="SSF100950">
    <property type="entry name" value="NagB/RpiA/CoA transferase-like"/>
    <property type="match status" value="1"/>
</dbReference>
<reference evidence="2 3" key="1">
    <citation type="submission" date="2019-05" db="EMBL/GenBank/DDBJ databases">
        <authorList>
            <consortium name="Pathogen Informatics"/>
        </authorList>
    </citation>
    <scope>NUCLEOTIDE SEQUENCE [LARGE SCALE GENOMIC DNA]</scope>
    <source>
        <strain evidence="2 3">NCTC503</strain>
    </source>
</reference>
<name>A0A4V6KBD4_HATHI</name>
<dbReference type="KEGG" id="hhw:NCTC503_00114"/>
<dbReference type="AlphaFoldDB" id="A0A4V6KBD4"/>
<dbReference type="EMBL" id="LR590481">
    <property type="protein sequence ID" value="VTQ82057.1"/>
    <property type="molecule type" value="Genomic_DNA"/>
</dbReference>
<accession>A0A4V6KBD4</accession>
<dbReference type="InterPro" id="IPR037171">
    <property type="entry name" value="NagB/RpiA_transferase-like"/>
</dbReference>
<organism evidence="2 3">
    <name type="scientific">Hathewaya histolytica</name>
    <name type="common">Clostridium histolyticum</name>
    <dbReference type="NCBI Taxonomy" id="1498"/>
    <lineage>
        <taxon>Bacteria</taxon>
        <taxon>Bacillati</taxon>
        <taxon>Bacillota</taxon>
        <taxon>Clostridia</taxon>
        <taxon>Eubacteriales</taxon>
        <taxon>Clostridiaceae</taxon>
        <taxon>Hathewaya</taxon>
    </lineage>
</organism>
<dbReference type="InterPro" id="IPR009501">
    <property type="entry name" value="UCP020269"/>
</dbReference>
<keyword evidence="3" id="KW-1185">Reference proteome</keyword>
<sequence length="214" mass="24349">MVDKNIKWVKNEKIIRTIEALKKNNMNGYVVENREELIDKIKEIVHDGAVVACGGSMTLFETGVMEHLRSGRYEFLDRYKEGLTPDEIKSIYRAAFSADVYFASTNAITENGELYNVDGNGNRVAAMLYGPDKVIIVAGVNKIVRNVEEAINRNKFVAAPANTKRLNKKTPCEKVGYCMDCNSEERICNEYTLIKRQGRKDRIHVIFLNEELGY</sequence>
<dbReference type="Gene3D" id="3.40.50.10420">
    <property type="entry name" value="NagB/RpiA/CoA transferase-like"/>
    <property type="match status" value="1"/>
</dbReference>
<proteinExistence type="predicted"/>
<feature type="domain" description="LUD" evidence="1">
    <location>
        <begin position="16"/>
        <end position="208"/>
    </location>
</feature>